<evidence type="ECO:0008006" key="4">
    <source>
        <dbReference type="Google" id="ProtNLM"/>
    </source>
</evidence>
<feature type="non-terminal residue" evidence="3">
    <location>
        <position position="1"/>
    </location>
</feature>
<feature type="compositionally biased region" description="Low complexity" evidence="2">
    <location>
        <begin position="40"/>
        <end position="54"/>
    </location>
</feature>
<protein>
    <recommendedName>
        <fullName evidence="4">PAS domain-containing protein</fullName>
    </recommendedName>
</protein>
<evidence type="ECO:0000256" key="2">
    <source>
        <dbReference type="SAM" id="MobiDB-lite"/>
    </source>
</evidence>
<accession>A0A699RX65</accession>
<gene>
    <name evidence="3" type="ORF">Tci_862433</name>
</gene>
<feature type="region of interest" description="Disordered" evidence="2">
    <location>
        <begin position="1"/>
        <end position="61"/>
    </location>
</feature>
<feature type="non-terminal residue" evidence="3">
    <location>
        <position position="172"/>
    </location>
</feature>
<reference evidence="3" key="1">
    <citation type="journal article" date="2019" name="Sci. Rep.">
        <title>Draft genome of Tanacetum cinerariifolium, the natural source of mosquito coil.</title>
        <authorList>
            <person name="Yamashiro T."/>
            <person name="Shiraishi A."/>
            <person name="Satake H."/>
            <person name="Nakayama K."/>
        </authorList>
    </citation>
    <scope>NUCLEOTIDE SEQUENCE</scope>
</reference>
<proteinExistence type="predicted"/>
<comment type="caution">
    <text evidence="3">The sequence shown here is derived from an EMBL/GenBank/DDBJ whole genome shotgun (WGS) entry which is preliminary data.</text>
</comment>
<dbReference type="EMBL" id="BKCJ011126457">
    <property type="protein sequence ID" value="GFC90463.1"/>
    <property type="molecule type" value="Genomic_DNA"/>
</dbReference>
<name>A0A699RX65_TANCI</name>
<evidence type="ECO:0000313" key="3">
    <source>
        <dbReference type="EMBL" id="GFC90463.1"/>
    </source>
</evidence>
<organism evidence="3">
    <name type="scientific">Tanacetum cinerariifolium</name>
    <name type="common">Dalmatian daisy</name>
    <name type="synonym">Chrysanthemum cinerariifolium</name>
    <dbReference type="NCBI Taxonomy" id="118510"/>
    <lineage>
        <taxon>Eukaryota</taxon>
        <taxon>Viridiplantae</taxon>
        <taxon>Streptophyta</taxon>
        <taxon>Embryophyta</taxon>
        <taxon>Tracheophyta</taxon>
        <taxon>Spermatophyta</taxon>
        <taxon>Magnoliopsida</taxon>
        <taxon>eudicotyledons</taxon>
        <taxon>Gunneridae</taxon>
        <taxon>Pentapetalae</taxon>
        <taxon>asterids</taxon>
        <taxon>campanulids</taxon>
        <taxon>Asterales</taxon>
        <taxon>Asteraceae</taxon>
        <taxon>Asteroideae</taxon>
        <taxon>Anthemideae</taxon>
        <taxon>Anthemidinae</taxon>
        <taxon>Tanacetum</taxon>
    </lineage>
</organism>
<keyword evidence="1" id="KW-0175">Coiled coil</keyword>
<sequence>PRRAGPDGPAVSKRAVSPLARRPRARRRSAGLLLRRDGASADAPAGRAAAAAPGHRLRGGPRGHLGGAGARLCVVARQQVQTLNEELAAINEELRASNEEYQLANVALSEAQRQLRHLNEELEARVQQRTQALQAQQTAQQRLFAQAPMAIVVLRGPRFIIEQANANAEIIW</sequence>
<feature type="coiled-coil region" evidence="1">
    <location>
        <begin position="73"/>
        <end position="139"/>
    </location>
</feature>
<dbReference type="AlphaFoldDB" id="A0A699RX65"/>
<evidence type="ECO:0000256" key="1">
    <source>
        <dbReference type="SAM" id="Coils"/>
    </source>
</evidence>